<comment type="caution">
    <text evidence="1">The sequence shown here is derived from an EMBL/GenBank/DDBJ whole genome shotgun (WGS) entry which is preliminary data.</text>
</comment>
<accession>A0A5V3WGB0</accession>
<organism evidence="1">
    <name type="scientific">Salmonella enterica</name>
    <name type="common">Salmonella choleraesuis</name>
    <dbReference type="NCBI Taxonomy" id="28901"/>
    <lineage>
        <taxon>Bacteria</taxon>
        <taxon>Pseudomonadati</taxon>
        <taxon>Pseudomonadota</taxon>
        <taxon>Gammaproteobacteria</taxon>
        <taxon>Enterobacterales</taxon>
        <taxon>Enterobacteriaceae</taxon>
        <taxon>Salmonella</taxon>
    </lineage>
</organism>
<evidence type="ECO:0000313" key="1">
    <source>
        <dbReference type="EMBL" id="EBN4401873.1"/>
    </source>
</evidence>
<proteinExistence type="predicted"/>
<reference evidence="1" key="1">
    <citation type="submission" date="2018-07" db="EMBL/GenBank/DDBJ databases">
        <authorList>
            <consortium name="PulseNet: The National Subtyping Network for Foodborne Disease Surveillance"/>
            <person name="Tarr C.L."/>
            <person name="Trees E."/>
            <person name="Katz L.S."/>
            <person name="Carleton-Romer H.A."/>
            <person name="Stroika S."/>
            <person name="Kucerova Z."/>
            <person name="Roache K.F."/>
            <person name="Sabol A.L."/>
            <person name="Besser J."/>
            <person name="Gerner-Smidt P."/>
        </authorList>
    </citation>
    <scope>NUCLEOTIDE SEQUENCE</scope>
    <source>
        <strain evidence="1">PNUSAS044948</strain>
    </source>
</reference>
<sequence>MTASSKSLSVNRRSHQSEGLELLEAAIAQLWSTYDEDEPRTAPTKGQVLDFLSSLGATGNMAKAIDLILRPNTLRYAGRPKSR</sequence>
<name>A0A5V3WGB0_SALER</name>
<dbReference type="EMBL" id="AAGFSO010000012">
    <property type="protein sequence ID" value="EBN4401873.1"/>
    <property type="molecule type" value="Genomic_DNA"/>
</dbReference>
<dbReference type="AlphaFoldDB" id="A0A5V3WGB0"/>
<protein>
    <submittedName>
        <fullName evidence="1">Uncharacterized protein</fullName>
    </submittedName>
</protein>
<gene>
    <name evidence="1" type="ORF">DSA09_17575</name>
</gene>